<dbReference type="RefSeq" id="WP_192528593.1">
    <property type="nucleotide sequence ID" value="NZ_RRZC01000028.1"/>
</dbReference>
<reference evidence="1 2" key="1">
    <citation type="submission" date="2020-07" db="EMBL/GenBank/DDBJ databases">
        <title>Halophilic bacteria isolated from french cheeses.</title>
        <authorList>
            <person name="Kothe C.I."/>
            <person name="Farah-Kraiem B."/>
            <person name="Renault P."/>
            <person name="Dridi B."/>
        </authorList>
    </citation>
    <scope>NUCLEOTIDE SEQUENCE [LARGE SCALE GENOMIC DNA]</scope>
    <source>
        <strain evidence="1 2">FME16</strain>
    </source>
</reference>
<name>A0ABR9FFK2_9GAMM</name>
<dbReference type="Proteomes" id="UP000754821">
    <property type="component" value="Unassembled WGS sequence"/>
</dbReference>
<protein>
    <submittedName>
        <fullName evidence="1">Uncharacterized protein</fullName>
    </submittedName>
</protein>
<sequence>MQAIIDIGDQKTGSKTRQVFIKNNKEELSRHGIGILRSTKVVDYDMGLGAYAGNKEYERIYRNVNNLSEDIRYEKYLEDAVRDEISGERFDKYLFSFEGLMHLDVRGVEKLTSMLYRYFSEIKIIGFLRRQDRKAVSDYTTRLRNAGATDLDVLYYRDGSPRGTDYYKSYNSWCRFVPEENVSFINYDECSDVARELVFHAKLSGSYVFKNERHNKSLSAFGSEVLRGFNKKLAGLDKYKDKVESTRAAIKDYYVGQPLKPAKHEAKKLFKDYQESNRKLAEKLEAKRKYYFDEDFSEYPDDFSPINIEEHDLELYIEKALRGR</sequence>
<comment type="caution">
    <text evidence="1">The sequence shown here is derived from an EMBL/GenBank/DDBJ whole genome shotgun (WGS) entry which is preliminary data.</text>
</comment>
<dbReference type="InterPro" id="IPR027417">
    <property type="entry name" value="P-loop_NTPase"/>
</dbReference>
<keyword evidence="2" id="KW-1185">Reference proteome</keyword>
<accession>A0ABR9FFK2</accession>
<dbReference type="EMBL" id="RRZC01000028">
    <property type="protein sequence ID" value="MBE0405176.1"/>
    <property type="molecule type" value="Genomic_DNA"/>
</dbReference>
<proteinExistence type="predicted"/>
<gene>
    <name evidence="1" type="ORF">EI163_16685</name>
</gene>
<dbReference type="SUPFAM" id="SSF52540">
    <property type="entry name" value="P-loop containing nucleoside triphosphate hydrolases"/>
    <property type="match status" value="1"/>
</dbReference>
<organism evidence="1 2">
    <name type="scientific">Halomonas citrativorans</name>
    <dbReference type="NCBI Taxonomy" id="2742612"/>
    <lineage>
        <taxon>Bacteria</taxon>
        <taxon>Pseudomonadati</taxon>
        <taxon>Pseudomonadota</taxon>
        <taxon>Gammaproteobacteria</taxon>
        <taxon>Oceanospirillales</taxon>
        <taxon>Halomonadaceae</taxon>
        <taxon>Halomonas</taxon>
    </lineage>
</organism>
<evidence type="ECO:0000313" key="2">
    <source>
        <dbReference type="Proteomes" id="UP000754821"/>
    </source>
</evidence>
<dbReference type="Gene3D" id="3.40.50.300">
    <property type="entry name" value="P-loop containing nucleotide triphosphate hydrolases"/>
    <property type="match status" value="1"/>
</dbReference>
<evidence type="ECO:0000313" key="1">
    <source>
        <dbReference type="EMBL" id="MBE0405176.1"/>
    </source>
</evidence>